<dbReference type="AlphaFoldDB" id="A0A6F9EG91"/>
<protein>
    <submittedName>
        <fullName evidence="1">Uncharacterized protein</fullName>
    </submittedName>
</protein>
<sequence>MLKRKTTYEDLGPLYFEEKQRETAIRNSIKRLERFGYKVTLEAGTPA</sequence>
<accession>A0A6F9EG91</accession>
<name>A0A6F9EG91_9BACL</name>
<reference evidence="1 2" key="1">
    <citation type="submission" date="2020-04" db="EMBL/GenBank/DDBJ databases">
        <authorList>
            <person name="Hogendoorn C."/>
        </authorList>
    </citation>
    <scope>NUCLEOTIDE SEQUENCE [LARGE SCALE GENOMIC DNA]</scope>
    <source>
        <strain evidence="1">COOX1</strain>
    </source>
</reference>
<proteinExistence type="predicted"/>
<dbReference type="EMBL" id="LR792683">
    <property type="protein sequence ID" value="CAB3395956.1"/>
    <property type="molecule type" value="Genomic_DNA"/>
</dbReference>
<evidence type="ECO:0000313" key="1">
    <source>
        <dbReference type="EMBL" id="CAB3395956.1"/>
    </source>
</evidence>
<evidence type="ECO:0000313" key="2">
    <source>
        <dbReference type="Proteomes" id="UP000502196"/>
    </source>
</evidence>
<gene>
    <name evidence="1" type="ORF">COOX1_3202</name>
</gene>
<organism evidence="1 2">
    <name type="scientific">Kyrpidia spormannii</name>
    <dbReference type="NCBI Taxonomy" id="2055160"/>
    <lineage>
        <taxon>Bacteria</taxon>
        <taxon>Bacillati</taxon>
        <taxon>Bacillota</taxon>
        <taxon>Bacilli</taxon>
        <taxon>Bacillales</taxon>
        <taxon>Alicyclobacillaceae</taxon>
        <taxon>Kyrpidia</taxon>
    </lineage>
</organism>
<dbReference type="Proteomes" id="UP000502196">
    <property type="component" value="Chromosome"/>
</dbReference>